<evidence type="ECO:0000256" key="2">
    <source>
        <dbReference type="ARBA" id="ARBA00010134"/>
    </source>
</evidence>
<accession>A0A1X7TTQ1</accession>
<dbReference type="Gene3D" id="3.40.50.1460">
    <property type="match status" value="1"/>
</dbReference>
<reference evidence="7" key="1">
    <citation type="submission" date="2017-05" db="UniProtKB">
        <authorList>
            <consortium name="EnsemblMetazoa"/>
        </authorList>
    </citation>
    <scope>IDENTIFICATION</scope>
</reference>
<evidence type="ECO:0000259" key="5">
    <source>
        <dbReference type="PROSITE" id="PS50207"/>
    </source>
</evidence>
<dbReference type="InterPro" id="IPR001309">
    <property type="entry name" value="Pept_C14_p20"/>
</dbReference>
<evidence type="ECO:0000259" key="6">
    <source>
        <dbReference type="PROSITE" id="PS50208"/>
    </source>
</evidence>
<protein>
    <recommendedName>
        <fullName evidence="8">Caspase family p20 domain-containing protein</fullName>
    </recommendedName>
</protein>
<organism evidence="7">
    <name type="scientific">Amphimedon queenslandica</name>
    <name type="common">Sponge</name>
    <dbReference type="NCBI Taxonomy" id="400682"/>
    <lineage>
        <taxon>Eukaryota</taxon>
        <taxon>Metazoa</taxon>
        <taxon>Porifera</taxon>
        <taxon>Demospongiae</taxon>
        <taxon>Heteroscleromorpha</taxon>
        <taxon>Haplosclerida</taxon>
        <taxon>Niphatidae</taxon>
        <taxon>Amphimedon</taxon>
    </lineage>
</organism>
<feature type="domain" description="Caspase family p20" evidence="6">
    <location>
        <begin position="1"/>
        <end position="72"/>
    </location>
</feature>
<proteinExistence type="inferred from homology"/>
<dbReference type="STRING" id="400682.A0A1X7TTQ1"/>
<dbReference type="GO" id="GO:0004197">
    <property type="term" value="F:cysteine-type endopeptidase activity"/>
    <property type="evidence" value="ECO:0007669"/>
    <property type="project" value="InterPro"/>
</dbReference>
<dbReference type="OrthoDB" id="6116485at2759"/>
<dbReference type="Pfam" id="PF00656">
    <property type="entry name" value="Peptidase_C14"/>
    <property type="match status" value="1"/>
</dbReference>
<feature type="transmembrane region" description="Helical" evidence="4">
    <location>
        <begin position="222"/>
        <end position="244"/>
    </location>
</feature>
<evidence type="ECO:0000256" key="3">
    <source>
        <dbReference type="RuleBase" id="RU003971"/>
    </source>
</evidence>
<dbReference type="SMART" id="SM00115">
    <property type="entry name" value="CASc"/>
    <property type="match status" value="1"/>
</dbReference>
<evidence type="ECO:0000256" key="4">
    <source>
        <dbReference type="SAM" id="Phobius"/>
    </source>
</evidence>
<dbReference type="AlphaFoldDB" id="A0A1X7TTQ1"/>
<sequence length="321" mass="35017">MESIARRYGKMQHTGAFFLIISSHGGEGDVVYGTDGRIVSVHHLEKHFHATNCHSLAGKPKVFVIDACRGDIGEKVYFTSKSVPQSSSTSGTIRVTDSSDIMTIFASTRGHTAGCNDDEGSFLIQAFVKVLKKASTDDHLLNIMMKVQKEVEKFFGDDVQTPQIEFTCFRRSTELNKYLNLSKKLDKAVEEWLPVRKQTIREIRKAADNLQEHHSNVNKSRIIGATASIGGGALAILGFALTPVTFGGSLALSAIGIGAAAVGGGTVAGASIADIIIEKSGIKDVQKTCNEDYRQLRIVEGIITEIKQVVENMYRRCCTYK</sequence>
<dbReference type="InParanoid" id="A0A1X7TTQ1"/>
<dbReference type="InterPro" id="IPR029030">
    <property type="entry name" value="Caspase-like_dom_sf"/>
</dbReference>
<dbReference type="GO" id="GO:0006508">
    <property type="term" value="P:proteolysis"/>
    <property type="evidence" value="ECO:0007669"/>
    <property type="project" value="InterPro"/>
</dbReference>
<dbReference type="GO" id="GO:0016020">
    <property type="term" value="C:membrane"/>
    <property type="evidence" value="ECO:0007669"/>
    <property type="project" value="TreeGrafter"/>
</dbReference>
<dbReference type="PROSITE" id="PS50208">
    <property type="entry name" value="CASPASE_P20"/>
    <property type="match status" value="1"/>
</dbReference>
<evidence type="ECO:0000313" key="7">
    <source>
        <dbReference type="EnsemblMetazoa" id="Aqu2.1.18275_001"/>
    </source>
</evidence>
<feature type="transmembrane region" description="Helical" evidence="4">
    <location>
        <begin position="250"/>
        <end position="277"/>
    </location>
</feature>
<dbReference type="PRINTS" id="PR00376">
    <property type="entry name" value="IL1BCENZYME"/>
</dbReference>
<comment type="similarity">
    <text evidence="1">Belongs to the apolipoprotein L family.</text>
</comment>
<evidence type="ECO:0008006" key="8">
    <source>
        <dbReference type="Google" id="ProtNLM"/>
    </source>
</evidence>
<evidence type="ECO:0000256" key="1">
    <source>
        <dbReference type="ARBA" id="ARBA00010090"/>
    </source>
</evidence>
<dbReference type="PANTHER" id="PTHR14096">
    <property type="entry name" value="APOLIPOPROTEIN L"/>
    <property type="match status" value="1"/>
</dbReference>
<dbReference type="PANTHER" id="PTHR14096:SF28">
    <property type="entry name" value="APOLIPOPROTEIN L, 1-RELATED"/>
    <property type="match status" value="1"/>
</dbReference>
<dbReference type="GO" id="GO:0005576">
    <property type="term" value="C:extracellular region"/>
    <property type="evidence" value="ECO:0007669"/>
    <property type="project" value="InterPro"/>
</dbReference>
<dbReference type="eggNOG" id="KOG3573">
    <property type="taxonomic scope" value="Eukaryota"/>
</dbReference>
<dbReference type="GO" id="GO:0042157">
    <property type="term" value="P:lipoprotein metabolic process"/>
    <property type="evidence" value="ECO:0007669"/>
    <property type="project" value="InterPro"/>
</dbReference>
<dbReference type="GO" id="GO:0008289">
    <property type="term" value="F:lipid binding"/>
    <property type="evidence" value="ECO:0007669"/>
    <property type="project" value="InterPro"/>
</dbReference>
<comment type="similarity">
    <text evidence="2 3">Belongs to the peptidase C14A family.</text>
</comment>
<keyword evidence="4" id="KW-1133">Transmembrane helix</keyword>
<dbReference type="InterPro" id="IPR008405">
    <property type="entry name" value="ApoL"/>
</dbReference>
<dbReference type="InterPro" id="IPR011600">
    <property type="entry name" value="Pept_C14_caspase"/>
</dbReference>
<feature type="domain" description="Caspase family p10" evidence="5">
    <location>
        <begin position="91"/>
        <end position="158"/>
    </location>
</feature>
<dbReference type="SUPFAM" id="SSF52129">
    <property type="entry name" value="Caspase-like"/>
    <property type="match status" value="1"/>
</dbReference>
<keyword evidence="4" id="KW-0472">Membrane</keyword>
<dbReference type="GO" id="GO:0006869">
    <property type="term" value="P:lipid transport"/>
    <property type="evidence" value="ECO:0007669"/>
    <property type="project" value="InterPro"/>
</dbReference>
<dbReference type="InterPro" id="IPR002138">
    <property type="entry name" value="Pept_C14_p10"/>
</dbReference>
<dbReference type="PROSITE" id="PS50207">
    <property type="entry name" value="CASPASE_P10"/>
    <property type="match status" value="1"/>
</dbReference>
<dbReference type="EnsemblMetazoa" id="Aqu2.1.18275_001">
    <property type="protein sequence ID" value="Aqu2.1.18275_001"/>
    <property type="gene ID" value="Aqu2.1.18275"/>
</dbReference>
<dbReference type="InterPro" id="IPR015917">
    <property type="entry name" value="Pept_C14A"/>
</dbReference>
<keyword evidence="4" id="KW-0812">Transmembrane</keyword>
<dbReference type="Pfam" id="PF05461">
    <property type="entry name" value="ApoL"/>
    <property type="match status" value="1"/>
</dbReference>
<name>A0A1X7TTQ1_AMPQE</name>